<evidence type="ECO:0000259" key="6">
    <source>
        <dbReference type="Pfam" id="PF04869"/>
    </source>
</evidence>
<dbReference type="InterPro" id="IPR041209">
    <property type="entry name" value="P115_Arm_rpt"/>
</dbReference>
<feature type="compositionally biased region" description="Low complexity" evidence="5">
    <location>
        <begin position="1143"/>
        <end position="1160"/>
    </location>
</feature>
<dbReference type="GO" id="GO:0000139">
    <property type="term" value="C:Golgi membrane"/>
    <property type="evidence" value="ECO:0007669"/>
    <property type="project" value="InterPro"/>
</dbReference>
<evidence type="ECO:0000256" key="1">
    <source>
        <dbReference type="ARBA" id="ARBA00004555"/>
    </source>
</evidence>
<feature type="coiled-coil region" evidence="4">
    <location>
        <begin position="658"/>
        <end position="713"/>
    </location>
</feature>
<comment type="caution">
    <text evidence="7">The sequence shown here is derived from an EMBL/GenBank/DDBJ whole genome shotgun (WGS) entry which is preliminary data.</text>
</comment>
<gene>
    <name evidence="7" type="primary">USO1</name>
    <name evidence="7" type="ORF">DERF_012603</name>
</gene>
<dbReference type="InterPro" id="IPR024095">
    <property type="entry name" value="Vesicle_P115"/>
</dbReference>
<dbReference type="OrthoDB" id="198977at2759"/>
<feature type="region of interest" description="Disordered" evidence="5">
    <location>
        <begin position="1143"/>
        <end position="1171"/>
    </location>
</feature>
<name>A0A922HQC6_DERFA</name>
<dbReference type="GO" id="GO:0005795">
    <property type="term" value="C:Golgi stack"/>
    <property type="evidence" value="ECO:0007669"/>
    <property type="project" value="TreeGrafter"/>
</dbReference>
<dbReference type="InterPro" id="IPR011989">
    <property type="entry name" value="ARM-like"/>
</dbReference>
<dbReference type="Pfam" id="PF18770">
    <property type="entry name" value="Arm_vescicular"/>
    <property type="match status" value="1"/>
</dbReference>
<keyword evidence="3 4" id="KW-0175">Coiled coil</keyword>
<comment type="subcellular location">
    <subcellularLocation>
        <location evidence="1">Golgi apparatus</location>
    </subcellularLocation>
</comment>
<dbReference type="Pfam" id="PF04869">
    <property type="entry name" value="Uso1_p115_head"/>
    <property type="match status" value="1"/>
</dbReference>
<feature type="coiled-coil region" evidence="4">
    <location>
        <begin position="927"/>
        <end position="954"/>
    </location>
</feature>
<dbReference type="PANTHER" id="PTHR10013:SF0">
    <property type="entry name" value="GENERAL VESICULAR TRANSPORT FACTOR P115"/>
    <property type="match status" value="1"/>
</dbReference>
<protein>
    <submittedName>
        <fullName evidence="7">Vesicle-mediated ER to Golgi transport protein</fullName>
    </submittedName>
</protein>
<evidence type="ECO:0000313" key="7">
    <source>
        <dbReference type="EMBL" id="KAH9501789.1"/>
    </source>
</evidence>
<dbReference type="FunFam" id="1.25.10.10:FF:000394">
    <property type="entry name" value="general vesicular transport factor p115"/>
    <property type="match status" value="1"/>
</dbReference>
<reference evidence="7" key="1">
    <citation type="submission" date="2013-05" db="EMBL/GenBank/DDBJ databases">
        <authorList>
            <person name="Yim A.K.Y."/>
            <person name="Chan T.F."/>
            <person name="Ji K.M."/>
            <person name="Liu X.Y."/>
            <person name="Zhou J.W."/>
            <person name="Li R.Q."/>
            <person name="Yang K.Y."/>
            <person name="Li J."/>
            <person name="Li M."/>
            <person name="Law P.T.W."/>
            <person name="Wu Y.L."/>
            <person name="Cai Z.L."/>
            <person name="Qin H."/>
            <person name="Bao Y."/>
            <person name="Leung R.K.K."/>
            <person name="Ng P.K.S."/>
            <person name="Zou J."/>
            <person name="Zhong X.J."/>
            <person name="Ran P.X."/>
            <person name="Zhong N.S."/>
            <person name="Liu Z.G."/>
            <person name="Tsui S.K.W."/>
        </authorList>
    </citation>
    <scope>NUCLEOTIDE SEQUENCE</scope>
    <source>
        <strain evidence="7">Derf</strain>
        <tissue evidence="7">Whole organism</tissue>
    </source>
</reference>
<dbReference type="AlphaFoldDB" id="A0A922HQC6"/>
<dbReference type="PANTHER" id="PTHR10013">
    <property type="entry name" value="GENERAL VESICULAR TRANSPORT FACTOR P115"/>
    <property type="match status" value="1"/>
</dbReference>
<dbReference type="EMBL" id="ASGP02000006">
    <property type="protein sequence ID" value="KAH9501789.1"/>
    <property type="molecule type" value="Genomic_DNA"/>
</dbReference>
<dbReference type="GO" id="GO:0006888">
    <property type="term" value="P:endoplasmic reticulum to Golgi vesicle-mediated transport"/>
    <property type="evidence" value="ECO:0007669"/>
    <property type="project" value="TreeGrafter"/>
</dbReference>
<dbReference type="InterPro" id="IPR016024">
    <property type="entry name" value="ARM-type_fold"/>
</dbReference>
<dbReference type="GO" id="GO:0006886">
    <property type="term" value="P:intracellular protein transport"/>
    <property type="evidence" value="ECO:0007669"/>
    <property type="project" value="InterPro"/>
</dbReference>
<proteinExistence type="predicted"/>
<dbReference type="GO" id="GO:0012507">
    <property type="term" value="C:ER to Golgi transport vesicle membrane"/>
    <property type="evidence" value="ECO:0007669"/>
    <property type="project" value="TreeGrafter"/>
</dbReference>
<dbReference type="GO" id="GO:0045056">
    <property type="term" value="P:transcytosis"/>
    <property type="evidence" value="ECO:0007669"/>
    <property type="project" value="TreeGrafter"/>
</dbReference>
<keyword evidence="2" id="KW-0333">Golgi apparatus</keyword>
<feature type="compositionally biased region" description="Low complexity" evidence="5">
    <location>
        <begin position="877"/>
        <end position="899"/>
    </location>
</feature>
<feature type="compositionally biased region" description="Basic and acidic residues" evidence="5">
    <location>
        <begin position="906"/>
        <end position="916"/>
    </location>
</feature>
<dbReference type="InterPro" id="IPR006953">
    <property type="entry name" value="Vesicle_Uso1_P115_head"/>
</dbReference>
<evidence type="ECO:0000313" key="8">
    <source>
        <dbReference type="Proteomes" id="UP000790347"/>
    </source>
</evidence>
<dbReference type="Gene3D" id="1.25.10.10">
    <property type="entry name" value="Leucine-rich Repeat Variant"/>
    <property type="match status" value="1"/>
</dbReference>
<feature type="domain" description="Vesicle tethering protein Uso1/P115-like head" evidence="6">
    <location>
        <begin position="350"/>
        <end position="633"/>
    </location>
</feature>
<evidence type="ECO:0000256" key="4">
    <source>
        <dbReference type="SAM" id="Coils"/>
    </source>
</evidence>
<dbReference type="SUPFAM" id="SSF48371">
    <property type="entry name" value="ARM repeat"/>
    <property type="match status" value="2"/>
</dbReference>
<dbReference type="Proteomes" id="UP000790347">
    <property type="component" value="Unassembled WGS sequence"/>
</dbReference>
<evidence type="ECO:0000256" key="5">
    <source>
        <dbReference type="SAM" id="MobiDB-lite"/>
    </source>
</evidence>
<sequence>MEYLKSGWKTVVGAPSDSVLDDQPNVAETVERLVERVETSTLLEDRRDACRALKSLSKTYRLEVGAKAMDALLFVLQNDSNDIDIVAFALETLINVIGNEEDNVHLSDSPTNSQDLSTQFTEIFIKRKENVQLVLDLLGEFDFKIRWPTIKLLYSLLRNKLRECQDCILTHPMGISRMMDLLSDPREVIRNDALLLLVDLTKNNTNIQKIVAFENAFDRILDIITSEGYSDGGIIVEDCLSILLNLLKTNTSNQNFFKEGSYINRLLPFFDFSFDTNWNTQKINNLLLMFKVIRSLVSPKNPQQVTSSCQKVMNQNEVLQKLCAILMSNGIPAEILTETINCVAEVIRGNQQNQDYFSRVNAPIEPPKPVIVILLMSMINEKQPFELRCAVLYCFQCFLYKNDLGQAQIVETLLPTTSEVTNFDVSAGQLLCSGFFSYDYLSNWFVSISLSYALLDNITQKEQLLRVQLATDPNSSPTSLLAYCSSLLQQGGHYQRRVSLLMLLSTWLANSSVVVANFVSISTNVPYLTSQVGLIESDDVELIVQGLCAFLLGICICYNDNSVPSFTKDNLCQLINNRIGREIFIDKLSLISKNEKFSQAIQKPQLAYHKASDVLFDYEFCNLFRKQEPVILKIIQPATNDSNQNLESTLSNEDHKLLIKYKELIRQQDEQLTLLKKQSLELKAENEFFQRQLNEQHSIIQQLRDQLALLKAQKSMYDPLTSEVSSSTLLQTPSPIVSSAEMSTSFVSNAAVSSGATNSSNQAFSNQQPNDIHSNQATIAITESGYVSGQTNYSQFNNDNGNYQSNNNNVHDQMANQMANLHISPDSNNSVDAINPVDNQQINYLMNENRRLLSIIDQYKCWEQNYYAYYNQQQQQPSQSHHQQQAFASESQSLSLSTQVNVSDSDISRHVSEPDRPPTTTNELADNNVQIVEMEKLREELESIRKEQDALISLLGDQNLKLQYYEKEFKNRGLESVVDETAGDNEPLETNKISNEPSSTLTTTNINYQQTMPPPLYENTNHIGMINNLESPPSSASATTTTTTNTSKIIDESAPISTSTTVVATISSSMVMAMNGNPIQSQLPTSTSNAPTISLLPMHENHYSLYSHPPQYQYVQHHHQQLQQHQQQTSQYPLINSTPATVTVSTTATHQQQPQQQPLHLHQHSNPEMHS</sequence>
<reference evidence="7" key="2">
    <citation type="journal article" date="2022" name="Res Sq">
        <title>Comparative Genomics Reveals Insights into the Divergent Evolution of Astigmatic Mites and Household Pest Adaptations.</title>
        <authorList>
            <person name="Xiong Q."/>
            <person name="Wan A.T.-Y."/>
            <person name="Liu X.-Y."/>
            <person name="Fung C.S.-H."/>
            <person name="Xiao X."/>
            <person name="Malainual N."/>
            <person name="Hou J."/>
            <person name="Wang L."/>
            <person name="Wang M."/>
            <person name="Yang K."/>
            <person name="Cui Y."/>
            <person name="Leung E."/>
            <person name="Nong W."/>
            <person name="Shin S.-K."/>
            <person name="Au S."/>
            <person name="Jeong K.Y."/>
            <person name="Chew F.T."/>
            <person name="Hui J."/>
            <person name="Leung T.F."/>
            <person name="Tungtrongchitr A."/>
            <person name="Zhong N."/>
            <person name="Liu Z."/>
            <person name="Tsui S."/>
        </authorList>
    </citation>
    <scope>NUCLEOTIDE SEQUENCE</scope>
    <source>
        <strain evidence="7">Derf</strain>
        <tissue evidence="7">Whole organism</tissue>
    </source>
</reference>
<accession>A0A922HQC6</accession>
<dbReference type="GO" id="GO:0005783">
    <property type="term" value="C:endoplasmic reticulum"/>
    <property type="evidence" value="ECO:0007669"/>
    <property type="project" value="TreeGrafter"/>
</dbReference>
<evidence type="ECO:0000256" key="3">
    <source>
        <dbReference type="ARBA" id="ARBA00023054"/>
    </source>
</evidence>
<feature type="region of interest" description="Disordered" evidence="5">
    <location>
        <begin position="877"/>
        <end position="923"/>
    </location>
</feature>
<dbReference type="GO" id="GO:0048211">
    <property type="term" value="P:Golgi vesicle docking"/>
    <property type="evidence" value="ECO:0007669"/>
    <property type="project" value="TreeGrafter"/>
</dbReference>
<organism evidence="7 8">
    <name type="scientific">Dermatophagoides farinae</name>
    <name type="common">American house dust mite</name>
    <dbReference type="NCBI Taxonomy" id="6954"/>
    <lineage>
        <taxon>Eukaryota</taxon>
        <taxon>Metazoa</taxon>
        <taxon>Ecdysozoa</taxon>
        <taxon>Arthropoda</taxon>
        <taxon>Chelicerata</taxon>
        <taxon>Arachnida</taxon>
        <taxon>Acari</taxon>
        <taxon>Acariformes</taxon>
        <taxon>Sarcoptiformes</taxon>
        <taxon>Astigmata</taxon>
        <taxon>Psoroptidia</taxon>
        <taxon>Analgoidea</taxon>
        <taxon>Pyroglyphidae</taxon>
        <taxon>Dermatophagoidinae</taxon>
        <taxon>Dermatophagoides</taxon>
    </lineage>
</organism>
<evidence type="ECO:0000256" key="2">
    <source>
        <dbReference type="ARBA" id="ARBA00023034"/>
    </source>
</evidence>
<dbReference type="GO" id="GO:0048280">
    <property type="term" value="P:vesicle fusion with Golgi apparatus"/>
    <property type="evidence" value="ECO:0007669"/>
    <property type="project" value="InterPro"/>
</dbReference>
<keyword evidence="8" id="KW-1185">Reference proteome</keyword>